<proteinExistence type="predicted"/>
<accession>A0A9N9KGQ0</accession>
<comment type="caution">
    <text evidence="1">The sequence shown here is derived from an EMBL/GenBank/DDBJ whole genome shotgun (WGS) entry which is preliminary data.</text>
</comment>
<evidence type="ECO:0000313" key="1">
    <source>
        <dbReference type="EMBL" id="CAG8828993.1"/>
    </source>
</evidence>
<dbReference type="AlphaFoldDB" id="A0A9N9KGQ0"/>
<dbReference type="EMBL" id="CAJVPY010072385">
    <property type="protein sequence ID" value="CAG8828993.1"/>
    <property type="molecule type" value="Genomic_DNA"/>
</dbReference>
<protein>
    <submittedName>
        <fullName evidence="1">7884_t:CDS:1</fullName>
    </submittedName>
</protein>
<reference evidence="1" key="1">
    <citation type="submission" date="2021-06" db="EMBL/GenBank/DDBJ databases">
        <authorList>
            <person name="Kallberg Y."/>
            <person name="Tangrot J."/>
            <person name="Rosling A."/>
        </authorList>
    </citation>
    <scope>NUCLEOTIDE SEQUENCE</scope>
    <source>
        <strain evidence="1">MA453B</strain>
    </source>
</reference>
<dbReference type="OrthoDB" id="10411976at2759"/>
<feature type="non-terminal residue" evidence="1">
    <location>
        <position position="1"/>
    </location>
</feature>
<sequence>YFPQTRLYIDGKMVSEREQTDLGKFIQFGGSQPDTSKLSKPGHGKIAHFGKSLTYNKKVEK</sequence>
<organism evidence="1 2">
    <name type="scientific">Dentiscutata erythropus</name>
    <dbReference type="NCBI Taxonomy" id="1348616"/>
    <lineage>
        <taxon>Eukaryota</taxon>
        <taxon>Fungi</taxon>
        <taxon>Fungi incertae sedis</taxon>
        <taxon>Mucoromycota</taxon>
        <taxon>Glomeromycotina</taxon>
        <taxon>Glomeromycetes</taxon>
        <taxon>Diversisporales</taxon>
        <taxon>Gigasporaceae</taxon>
        <taxon>Dentiscutata</taxon>
    </lineage>
</organism>
<name>A0A9N9KGQ0_9GLOM</name>
<gene>
    <name evidence="1" type="ORF">DERYTH_LOCUS28593</name>
</gene>
<feature type="non-terminal residue" evidence="1">
    <location>
        <position position="61"/>
    </location>
</feature>
<dbReference type="Proteomes" id="UP000789405">
    <property type="component" value="Unassembled WGS sequence"/>
</dbReference>
<keyword evidence="2" id="KW-1185">Reference proteome</keyword>
<evidence type="ECO:0000313" key="2">
    <source>
        <dbReference type="Proteomes" id="UP000789405"/>
    </source>
</evidence>